<evidence type="ECO:0000259" key="4">
    <source>
        <dbReference type="PROSITE" id="PS50200"/>
    </source>
</evidence>
<dbReference type="Pfam" id="PF00498">
    <property type="entry name" value="FHA"/>
    <property type="match status" value="1"/>
</dbReference>
<evidence type="ECO:0000259" key="3">
    <source>
        <dbReference type="PROSITE" id="PS50106"/>
    </source>
</evidence>
<dbReference type="PROSITE" id="PS50106">
    <property type="entry name" value="PDZ"/>
    <property type="match status" value="1"/>
</dbReference>
<dbReference type="GO" id="GO:0005911">
    <property type="term" value="C:cell-cell junction"/>
    <property type="evidence" value="ECO:0007669"/>
    <property type="project" value="InterPro"/>
</dbReference>
<feature type="compositionally biased region" description="Polar residues" evidence="2">
    <location>
        <begin position="1407"/>
        <end position="1419"/>
    </location>
</feature>
<feature type="compositionally biased region" description="Basic and acidic residues" evidence="2">
    <location>
        <begin position="2070"/>
        <end position="2090"/>
    </location>
</feature>
<dbReference type="Pfam" id="PF00595">
    <property type="entry name" value="PDZ"/>
    <property type="match status" value="1"/>
</dbReference>
<feature type="compositionally biased region" description="Basic and acidic residues" evidence="2">
    <location>
        <begin position="2119"/>
        <end position="2156"/>
    </location>
</feature>
<dbReference type="CDD" id="cd06789">
    <property type="entry name" value="PDZ_AFDN-like"/>
    <property type="match status" value="1"/>
</dbReference>
<protein>
    <submittedName>
        <fullName evidence="7">Afadin isoform X1</fullName>
    </submittedName>
</protein>
<dbReference type="PANTHER" id="PTHR10398">
    <property type="entry name" value="AFADIN"/>
    <property type="match status" value="1"/>
</dbReference>
<dbReference type="InterPro" id="IPR002710">
    <property type="entry name" value="Dilute_dom"/>
</dbReference>
<feature type="region of interest" description="Disordered" evidence="2">
    <location>
        <begin position="1878"/>
        <end position="1938"/>
    </location>
</feature>
<dbReference type="PANTHER" id="PTHR10398:SF2">
    <property type="entry name" value="AFADIN"/>
    <property type="match status" value="1"/>
</dbReference>
<keyword evidence="1" id="KW-0130">Cell adhesion</keyword>
<feature type="domain" description="Dilute" evidence="5">
    <location>
        <begin position="626"/>
        <end position="879"/>
    </location>
</feature>
<feature type="compositionally biased region" description="Acidic residues" evidence="2">
    <location>
        <begin position="1983"/>
        <end position="1993"/>
    </location>
</feature>
<dbReference type="InterPro" id="IPR001478">
    <property type="entry name" value="PDZ"/>
</dbReference>
<dbReference type="InterPro" id="IPR037977">
    <property type="entry name" value="CBD_Afadin"/>
</dbReference>
<reference evidence="7" key="1">
    <citation type="submission" date="2025-08" db="UniProtKB">
        <authorList>
            <consortium name="RefSeq"/>
        </authorList>
    </citation>
    <scope>IDENTIFICATION</scope>
</reference>
<proteinExistence type="predicted"/>
<feature type="compositionally biased region" description="Polar residues" evidence="2">
    <location>
        <begin position="1458"/>
        <end position="1467"/>
    </location>
</feature>
<feature type="compositionally biased region" description="Polar residues" evidence="2">
    <location>
        <begin position="494"/>
        <end position="503"/>
    </location>
</feature>
<dbReference type="RefSeq" id="XP_036361694.1">
    <property type="nucleotide sequence ID" value="XM_036505801.1"/>
</dbReference>
<evidence type="ECO:0000259" key="5">
    <source>
        <dbReference type="PROSITE" id="PS51126"/>
    </source>
</evidence>
<feature type="compositionally biased region" description="Polar residues" evidence="2">
    <location>
        <begin position="1564"/>
        <end position="1574"/>
    </location>
</feature>
<sequence>MTKYRPDDDEFRRLVQLITQWNDDHYDIFEIAQPNENLEFHGVMRFFFQDAGAKVATKCIRVSSTATAKEVIDVLIEKFRPDMRMLTQSNYNLYEVHPNLDERKLAENELPLVIQLNWGTDMRDGRFLLKCENAITAKDEFFEIERDVGGFKRKLSKREKKEKKKREKERLRNKENLEKDATLAEKLYTDVPENSFTRSISNPEAVMRRRRQQKVEKRLQEFRNEEGGSESGGMLKVYGEALSPNIPYKTLLVSATDTASFVVEETLEKYGYPKEEAYKYCLVQVTVPKGDREYHGGSFGEESFVQDDDYPLSILLQHVSKNAKVSEQIEETIIFQLRLRPQDDRKKERIRAVSHNDLRHRDHSPESSQYQLPYLVEIHPGMDEMDGRRHHLQLNVTEVGSEKPTSESGQYLQLFGPNIHPCHCVIAHMNGSVTVTPTRKDAETYINNRRIYETTLLQHGMLVQFGDHHVFRFCDSRSDERPSKVSRSPDHRLQNNQRDSQIRQYDPEMDAGTYSKQIEENIPRHERAREEMLRNAPNSITHSPARQPTPSGKIGDEVLPAALEFREDAQTPFLSELIPNVKCNAVQFKLAPTYTLYLAIRYRLSNIYRPEIEPAERALRLTNFINKMSSLIQQTIKEKSEDPASLAFWMANASEILNFLKQDQDIRLFSREAQDILAESVQMAFHHLVNCLHFDLSHTMPAFVNDDDSVEDDDFSVPETGYRQKAQPTLGDVLRTLTAAMNLLRRCRVNAALTIQLFSQLFHFINMWLFNLIIQKPQFNLCTRRWGIILKRRLGKVEAWAEKQGLELAADCHLCRIIQAAHLLQAPKNNNDDIANISSTCFKLNSLQIQALLQNYIPEDNEPRIPQSLIDRVVTVARNMADDLAHSDGNEIKLEEDRELQLPFLLPEDGYSCDIIRGVPNGLPDFLEAFIRNGVCRFTPQPSSKGLWTVYMVGLDQQGPRLNEIHQKEGGFPAHVPHPDELPPEPEIIEVVFEKVKGSIGLSIVAAKITIVDSHGRTITIVDSHGRVGDGQMSRGIYIKSVVPGGAAALDGRLQAGDQLLEVDGRSLVGLSQEKAANLMTKTGHVVRLKVSKQGAIYHGLATLLSQPSPVIPRANSPKRNGPPGPPNAYPNKGRHRSEENLNVNGMPNDMARQTPLHQGPSRDFRDMPRQGTPLQQGPPPEMARHGPPHQGPPHQGPPHQGPPHQGPPHQGPPHQGPPHQGPPHQGPPHQGPPHQGPPHQGPPHQGPLYEMAHSGMPVQGSSREMPRQGMPHDMVRPGPPRQGSPQTSSPREMSRQGPPQPGSPRNPNQGSPQYQGPPRDMIRHQGPPPPGYKKEFRDGPPRIQAHDVRPQYYTLAPQSSPSINSEGSASDPRNQKNNPNYQSRTLPQGEVMKPPPGSMQHLRDPNMSNQQDSPSNLRNPAANGPMRVNQGSPHRQQQHHLGQPFMNGGNRPGFEQRNASPNNQIPPTDPRYPGPLARSPDISKQQDPPGKAMDNRNIDPYQRIPENARQGSINKQQDPLRYSRAGPTEMVRHVQSIPDRGAAYTPSPIPPYQQKGTPPLANQPPTSVHSPVNNAMKDDRPVSVAYPGSRPDRQDYSGNQLRPRSDEISTDKVREWQMKYDLDNSRNYGGLNGTEQNFNRFGNLTESPEQKVQPSHYAKIRAEPPSQEIRQDIPKASVNNQARQQHFFEKTKERMQEPAPPFHQLPKAGDQHIVKKPTVPPKKVALKPVEPIPATADIGRVNVQENHVLHQNLYNARLGPEEHLYMPPTATANRMAYVDHEGSYLPPPPEIPPDLPPPPAPEDLQDILPPPPPDNIKYNNYPPENVQWNQSNRYSEEFSRVDFHDNLKEGPTYQHMVPNNMNSNSHTQYTIQQNNYNRDPHANEKQFGHQGFLPSHTGPDNIVKNKSGPPLPPPPQEQPQLSSSVPYWDGDEDIDPHDINRLRELEIKKLTEMKYRQPQDEDRLRKLQLEEEFQRRVKEVGDRDDDDDDDGSEAGYSQYRVQSREWLINTMQDDLQKILNRLRQMEEDQATEEYEKEKDRMKCLRQRLEIFEKEKAEDQIRQQKRQQRKQLEQEQHLQKQREMREKQRRDIEEQRKLYLMEEEMMKERKIEELRKKKEMEKEQILATREAEEFRQQAEQKRLEEKQLQEQADRQMGRYSNISKSNISSKMYSNNTYTEHGPNLTYQTAPEKNFTAAPQPPERGSSFETLNQYQQRNLIKPLPSDQMTPDNNNMGKSVSTSALRTNQDVTAPKKSVSFNTQLETRISAAYSDDERSSNPSFRSSGEFSPNLSPSFLGNSEPSELTSKMTNEVFTQDSHQSTPPPPPTANSVEVHYRIAETPGVIGGQEIYRDPRTRIQAKKAAGSAKSPGPERMSFRDKMKYFAQEAGEGTPKEKSKASRVQRDIEYAMNGQ</sequence>
<dbReference type="PROSITE" id="PS50200">
    <property type="entry name" value="RA"/>
    <property type="match status" value="2"/>
</dbReference>
<dbReference type="InterPro" id="IPR000253">
    <property type="entry name" value="FHA_dom"/>
</dbReference>
<feature type="compositionally biased region" description="Basic and acidic residues" evidence="2">
    <location>
        <begin position="1879"/>
        <end position="1888"/>
    </location>
</feature>
<feature type="region of interest" description="Disordered" evidence="2">
    <location>
        <begin position="1978"/>
        <end position="1999"/>
    </location>
</feature>
<evidence type="ECO:0000256" key="1">
    <source>
        <dbReference type="ARBA" id="ARBA00022889"/>
    </source>
</evidence>
<feature type="region of interest" description="Disordered" evidence="2">
    <location>
        <begin position="2386"/>
        <end position="2412"/>
    </location>
</feature>
<feature type="compositionally biased region" description="Polar residues" evidence="2">
    <location>
        <begin position="1357"/>
        <end position="1387"/>
    </location>
</feature>
<dbReference type="SMART" id="SM00228">
    <property type="entry name" value="PDZ"/>
    <property type="match status" value="1"/>
</dbReference>
<dbReference type="Gene3D" id="2.30.42.10">
    <property type="match status" value="1"/>
</dbReference>
<accession>A0A7E6F1X4</accession>
<dbReference type="Proteomes" id="UP000515154">
    <property type="component" value="Linkage group LG9"/>
</dbReference>
<feature type="domain" description="PDZ" evidence="3">
    <location>
        <begin position="990"/>
        <end position="1095"/>
    </location>
</feature>
<feature type="region of interest" description="Disordered" evidence="2">
    <location>
        <begin position="478"/>
        <end position="520"/>
    </location>
</feature>
<dbReference type="PROSITE" id="PS51126">
    <property type="entry name" value="DILUTE"/>
    <property type="match status" value="1"/>
</dbReference>
<dbReference type="CDD" id="cd22711">
    <property type="entry name" value="FHA_AFDN"/>
    <property type="match status" value="1"/>
</dbReference>
<feature type="compositionally biased region" description="Basic residues" evidence="2">
    <location>
        <begin position="156"/>
        <end position="167"/>
    </location>
</feature>
<dbReference type="InterPro" id="IPR028842">
    <property type="entry name" value="Afadin"/>
</dbReference>
<dbReference type="Pfam" id="PF00788">
    <property type="entry name" value="RA"/>
    <property type="match status" value="2"/>
</dbReference>
<feature type="region of interest" description="Disordered" evidence="2">
    <location>
        <begin position="2056"/>
        <end position="2090"/>
    </location>
</feature>
<feature type="domain" description="Ras-associating" evidence="4">
    <location>
        <begin position="40"/>
        <end position="134"/>
    </location>
</feature>
<dbReference type="SMART" id="SM00314">
    <property type="entry name" value="RA"/>
    <property type="match status" value="2"/>
</dbReference>
<dbReference type="CDD" id="cd15471">
    <property type="entry name" value="Myo5p-like_CBD_afadin"/>
    <property type="match status" value="1"/>
</dbReference>
<dbReference type="InterPro" id="IPR029071">
    <property type="entry name" value="Ubiquitin-like_domsf"/>
</dbReference>
<feature type="region of interest" description="Disordered" evidence="2">
    <location>
        <begin position="1541"/>
        <end position="1612"/>
    </location>
</feature>
<feature type="region of interest" description="Disordered" evidence="2">
    <location>
        <begin position="2119"/>
        <end position="2166"/>
    </location>
</feature>
<dbReference type="SUPFAM" id="SSF49879">
    <property type="entry name" value="SMAD/FHA domain"/>
    <property type="match status" value="1"/>
</dbReference>
<dbReference type="InterPro" id="IPR000159">
    <property type="entry name" value="RA_dom"/>
</dbReference>
<gene>
    <name evidence="7" type="primary">LOC115215522</name>
</gene>
<feature type="compositionally biased region" description="Polar residues" evidence="2">
    <location>
        <begin position="2277"/>
        <end position="2303"/>
    </location>
</feature>
<dbReference type="SUPFAM" id="SSF54236">
    <property type="entry name" value="Ubiquitin-like"/>
    <property type="match status" value="2"/>
</dbReference>
<feature type="region of interest" description="Disordered" evidence="2">
    <location>
        <begin position="1108"/>
        <end position="1523"/>
    </location>
</feature>
<feature type="compositionally biased region" description="Pro residues" evidence="2">
    <location>
        <begin position="1786"/>
        <end position="1802"/>
    </location>
</feature>
<feature type="region of interest" description="Disordered" evidence="2">
    <location>
        <begin position="156"/>
        <end position="175"/>
    </location>
</feature>
<dbReference type="CDD" id="cd01782">
    <property type="entry name" value="RA1_Afadin"/>
    <property type="match status" value="1"/>
</dbReference>
<feature type="region of interest" description="Disordered" evidence="2">
    <location>
        <begin position="2220"/>
        <end position="2303"/>
    </location>
</feature>
<organism evidence="6 7">
    <name type="scientific">Octopus sinensis</name>
    <name type="common">East Asian common octopus</name>
    <dbReference type="NCBI Taxonomy" id="2607531"/>
    <lineage>
        <taxon>Eukaryota</taxon>
        <taxon>Metazoa</taxon>
        <taxon>Spiralia</taxon>
        <taxon>Lophotrochozoa</taxon>
        <taxon>Mollusca</taxon>
        <taxon>Cephalopoda</taxon>
        <taxon>Coleoidea</taxon>
        <taxon>Octopodiformes</taxon>
        <taxon>Octopoda</taxon>
        <taxon>Incirrata</taxon>
        <taxon>Octopodidae</taxon>
        <taxon>Octopus</taxon>
    </lineage>
</organism>
<dbReference type="Gene3D" id="3.10.20.90">
    <property type="entry name" value="Phosphatidylinositol 3-kinase Catalytic Subunit, Chain A, domain 1"/>
    <property type="match status" value="2"/>
</dbReference>
<feature type="domain" description="Ras-associating" evidence="4">
    <location>
        <begin position="231"/>
        <end position="342"/>
    </location>
</feature>
<dbReference type="Gene3D" id="2.60.200.20">
    <property type="match status" value="1"/>
</dbReference>
<feature type="region of interest" description="Disordered" evidence="2">
    <location>
        <begin position="1781"/>
        <end position="1815"/>
    </location>
</feature>
<feature type="compositionally biased region" description="Polar residues" evidence="2">
    <location>
        <begin position="1306"/>
        <end position="1315"/>
    </location>
</feature>
<feature type="compositionally biased region" description="Basic and acidic residues" evidence="2">
    <location>
        <begin position="1333"/>
        <end position="1350"/>
    </location>
</feature>
<feature type="compositionally biased region" description="Pro residues" evidence="2">
    <location>
        <begin position="1190"/>
        <end position="1246"/>
    </location>
</feature>
<keyword evidence="6" id="KW-1185">Reference proteome</keyword>
<evidence type="ECO:0000313" key="6">
    <source>
        <dbReference type="Proteomes" id="UP000515154"/>
    </source>
</evidence>
<dbReference type="GO" id="GO:0007155">
    <property type="term" value="P:cell adhesion"/>
    <property type="evidence" value="ECO:0007669"/>
    <property type="project" value="UniProtKB-KW"/>
</dbReference>
<dbReference type="InterPro" id="IPR008984">
    <property type="entry name" value="SMAD_FHA_dom_sf"/>
</dbReference>
<evidence type="ECO:0000256" key="2">
    <source>
        <dbReference type="SAM" id="MobiDB-lite"/>
    </source>
</evidence>
<feature type="compositionally biased region" description="Basic and acidic residues" evidence="2">
    <location>
        <begin position="2391"/>
        <end position="2406"/>
    </location>
</feature>
<dbReference type="SMART" id="SM01132">
    <property type="entry name" value="DIL"/>
    <property type="match status" value="1"/>
</dbReference>
<name>A0A7E6F1X4_9MOLL</name>
<feature type="compositionally biased region" description="Basic and acidic residues" evidence="2">
    <location>
        <begin position="478"/>
        <end position="493"/>
    </location>
</feature>
<dbReference type="GO" id="GO:0007165">
    <property type="term" value="P:signal transduction"/>
    <property type="evidence" value="ECO:0007669"/>
    <property type="project" value="InterPro"/>
</dbReference>
<dbReference type="Pfam" id="PF01843">
    <property type="entry name" value="DIL"/>
    <property type="match status" value="1"/>
</dbReference>
<dbReference type="InterPro" id="IPR036034">
    <property type="entry name" value="PDZ_sf"/>
</dbReference>
<dbReference type="SUPFAM" id="SSF50156">
    <property type="entry name" value="PDZ domain-like"/>
    <property type="match status" value="1"/>
</dbReference>
<feature type="compositionally biased region" description="Polar residues" evidence="2">
    <location>
        <begin position="2225"/>
        <end position="2249"/>
    </location>
</feature>
<evidence type="ECO:0000313" key="7">
    <source>
        <dbReference type="RefSeq" id="XP_036361694.1"/>
    </source>
</evidence>